<dbReference type="RefSeq" id="WP_285486299.1">
    <property type="nucleotide sequence ID" value="NZ_BSTI01000003.1"/>
</dbReference>
<keyword evidence="3" id="KW-1185">Reference proteome</keyword>
<dbReference type="Pfam" id="PF07179">
    <property type="entry name" value="SseB"/>
    <property type="match status" value="1"/>
</dbReference>
<dbReference type="InterPro" id="IPR009839">
    <property type="entry name" value="SseB_N"/>
</dbReference>
<evidence type="ECO:0000313" key="3">
    <source>
        <dbReference type="Proteomes" id="UP001165136"/>
    </source>
</evidence>
<organism evidence="2 3">
    <name type="scientific">Amycolatopsis taiwanensis</name>
    <dbReference type="NCBI Taxonomy" id="342230"/>
    <lineage>
        <taxon>Bacteria</taxon>
        <taxon>Bacillati</taxon>
        <taxon>Actinomycetota</taxon>
        <taxon>Actinomycetes</taxon>
        <taxon>Pseudonocardiales</taxon>
        <taxon>Pseudonocardiaceae</taxon>
        <taxon>Amycolatopsis</taxon>
    </lineage>
</organism>
<proteinExistence type="predicted"/>
<dbReference type="EMBL" id="BSTI01000003">
    <property type="protein sequence ID" value="GLY64825.1"/>
    <property type="molecule type" value="Genomic_DNA"/>
</dbReference>
<gene>
    <name evidence="2" type="ORF">Atai01_14440</name>
</gene>
<name>A0A9W6QZJ1_9PSEU</name>
<comment type="caution">
    <text evidence="2">The sequence shown here is derived from an EMBL/GenBank/DDBJ whole genome shotgun (WGS) entry which is preliminary data.</text>
</comment>
<feature type="domain" description="SseB protein N-terminal" evidence="1">
    <location>
        <begin position="172"/>
        <end position="281"/>
    </location>
</feature>
<protein>
    <recommendedName>
        <fullName evidence="1">SseB protein N-terminal domain-containing protein</fullName>
    </recommendedName>
</protein>
<sequence length="300" mass="32045">MESVWQPANEIERELVRALEEEDSKRYAEIVLSAPLYLPVLPESGTPEWHELMRLLPMDDPHVIAYTSAETLAEVLGRFTRGHVETTYHAMAAGWPPEAGLSLALNPGLPIGFAGSVEAIYQLAEGRESLVAITDLQDAVLAEARTQIRQGVLAELGGGPPESAPANPLENELAEAIGKQDQEGYLAALLGGQVVVPTTQQVPGPAAIDAPGFPWQVRKIRDLPVITLFSSSAMMARIAPSVRHSLVVPFLGVIGNWPDDEHALCFNPGADSELILTGDGVMDLVGQVAEVLQAESGAGR</sequence>
<reference evidence="2" key="1">
    <citation type="submission" date="2023-03" db="EMBL/GenBank/DDBJ databases">
        <title>Amycolatopsis taiwanensis NBRC 103393.</title>
        <authorList>
            <person name="Ichikawa N."/>
            <person name="Sato H."/>
            <person name="Tonouchi N."/>
        </authorList>
    </citation>
    <scope>NUCLEOTIDE SEQUENCE</scope>
    <source>
        <strain evidence="2">NBRC 103393</strain>
    </source>
</reference>
<accession>A0A9W6QZJ1</accession>
<dbReference type="AlphaFoldDB" id="A0A9W6QZJ1"/>
<evidence type="ECO:0000259" key="1">
    <source>
        <dbReference type="Pfam" id="PF07179"/>
    </source>
</evidence>
<dbReference type="Proteomes" id="UP001165136">
    <property type="component" value="Unassembled WGS sequence"/>
</dbReference>
<evidence type="ECO:0000313" key="2">
    <source>
        <dbReference type="EMBL" id="GLY64825.1"/>
    </source>
</evidence>